<dbReference type="FunFam" id="3.30.1330.10:FF:000005">
    <property type="entry name" value="Phosphoribosylformylglycinamidine synthase"/>
    <property type="match status" value="1"/>
</dbReference>
<dbReference type="Pfam" id="PF18072">
    <property type="entry name" value="FGAR-AT_linker"/>
    <property type="match status" value="1"/>
</dbReference>
<keyword evidence="4 14" id="KW-0963">Cytoplasm</keyword>
<feature type="binding site" evidence="14">
    <location>
        <position position="722"/>
    </location>
    <ligand>
        <name>Mg(2+)</name>
        <dbReference type="ChEBI" id="CHEBI:18420"/>
    </ligand>
</feature>
<dbReference type="OrthoDB" id="9804441at2"/>
<proteinExistence type="inferred from homology"/>
<feature type="binding site" evidence="14">
    <location>
        <position position="679"/>
    </location>
    <ligand>
        <name>Mg(2+)</name>
        <dbReference type="ChEBI" id="CHEBI:18420"/>
    </ligand>
</feature>
<dbReference type="InterPro" id="IPR036676">
    <property type="entry name" value="PurM-like_C_sf"/>
</dbReference>
<comment type="subcellular location">
    <subcellularLocation>
        <location evidence="1 14">Cytoplasm</location>
    </subcellularLocation>
</comment>
<dbReference type="GO" id="GO:0005524">
    <property type="term" value="F:ATP binding"/>
    <property type="evidence" value="ECO:0007669"/>
    <property type="project" value="UniProtKB-UniRule"/>
</dbReference>
<name>A0A5P1R9I2_9GAMM</name>
<comment type="subunit">
    <text evidence="14">Monomer.</text>
</comment>
<keyword evidence="10 14" id="KW-0460">Magnesium</keyword>
<dbReference type="Gene3D" id="3.30.1330.10">
    <property type="entry name" value="PurM-like, N-terminal domain"/>
    <property type="match status" value="2"/>
</dbReference>
<dbReference type="FunFam" id="3.90.650.10:FF:000002">
    <property type="entry name" value="Phosphoribosylformylglycinamidine synthase"/>
    <property type="match status" value="1"/>
</dbReference>
<evidence type="ECO:0000256" key="4">
    <source>
        <dbReference type="ARBA" id="ARBA00022490"/>
    </source>
</evidence>
<dbReference type="HAMAP" id="MF_00419">
    <property type="entry name" value="PurL_1"/>
    <property type="match status" value="1"/>
</dbReference>
<feature type="binding site" evidence="14">
    <location>
        <position position="678"/>
    </location>
    <ligand>
        <name>ATP</name>
        <dbReference type="ChEBI" id="CHEBI:30616"/>
    </ligand>
</feature>
<keyword evidence="11 14" id="KW-0315">Glutamine amidotransferase</keyword>
<evidence type="ECO:0000256" key="2">
    <source>
        <dbReference type="ARBA" id="ARBA00004920"/>
    </source>
</evidence>
<dbReference type="GO" id="GO:0046872">
    <property type="term" value="F:metal ion binding"/>
    <property type="evidence" value="ECO:0007669"/>
    <property type="project" value="UniProtKB-KW"/>
</dbReference>
<dbReference type="FunFam" id="3.90.650.10:FF:000005">
    <property type="entry name" value="Phosphoribosylformylglycinamidine synthase"/>
    <property type="match status" value="1"/>
</dbReference>
<organism evidence="20 21">
    <name type="scientific">Neptunomonas concharum</name>
    <dbReference type="NCBI Taxonomy" id="1031538"/>
    <lineage>
        <taxon>Bacteria</taxon>
        <taxon>Pseudomonadati</taxon>
        <taxon>Pseudomonadota</taxon>
        <taxon>Gammaproteobacteria</taxon>
        <taxon>Oceanospirillales</taxon>
        <taxon>Oceanospirillaceae</taxon>
        <taxon>Neptunomonas</taxon>
    </lineage>
</organism>
<dbReference type="Pfam" id="PF22689">
    <property type="entry name" value="FGAR-AT_PurM_N-like"/>
    <property type="match status" value="1"/>
</dbReference>
<accession>A0A5P1R9I2</accession>
<feature type="domain" description="PurM-like C-terminal" evidence="16">
    <location>
        <begin position="432"/>
        <end position="588"/>
    </location>
</feature>
<comment type="caution">
    <text evidence="14">Lacks conserved residue(s) required for the propagation of feature annotation.</text>
</comment>
<feature type="domain" description="PurM-like C-terminal" evidence="16">
    <location>
        <begin position="838"/>
        <end position="971"/>
    </location>
</feature>
<keyword evidence="8 14" id="KW-0658">Purine biosynthesis</keyword>
<dbReference type="EC" id="6.3.5.3" evidence="14"/>
<dbReference type="UniPathway" id="UPA00074">
    <property type="reaction ID" value="UER00128"/>
</dbReference>
<dbReference type="SUPFAM" id="SSF109736">
    <property type="entry name" value="FGAM synthase PurL, linker domain"/>
    <property type="match status" value="1"/>
</dbReference>
<dbReference type="InterPro" id="IPR010918">
    <property type="entry name" value="PurM-like_C_dom"/>
</dbReference>
<evidence type="ECO:0000256" key="12">
    <source>
        <dbReference type="ARBA" id="ARBA00052585"/>
    </source>
</evidence>
<dbReference type="FunFam" id="1.10.8.750:FF:000002">
    <property type="entry name" value="Phosphoribosylformylglycinamidine synthase"/>
    <property type="match status" value="1"/>
</dbReference>
<sequence length="1300" mass="140886">MLVLRGAPALSAFRHDKLLAALQDLVPDITALYGEFYHFADIKEALNDEEQDKLSRILRYGPKAEVKQPVGLLQLVVPRPGTISPWSSKATDIARNCGLSKINRLERGIAYYVDSSVALSPEQQQGVAKVLHDRMVESVLETIDAAESLFSHAQPKPLTTVAILAGGRQALEQANTELGLALADDEIDYLVTSFEELGRDPSDVELMMFAQANSEHCRHKIFNASWDIDGEAQEKSLFAMIRNTNELGGENVLSAYSDNAAIIAGSKAGRFYPDPSTAEYGAHQEDIHILIKVETHNHPTAIAPHPGAATGSGGEIRDEGATGKGGKPKAGLTGFTVSDLKIPGFVQPWESHYGKPERIVSALDIMLEGPIGGAAFNNEFGRPALSGYFRTFEQKVNGAAGEEMRGYHKPIMIAGGMGNIRAEHVEKGEISVGAKLICLGGPAMLIGLGGGAASSMSSGTSSENLDFASVQRDNPELERRCQEVIDRCWQLGEQNPIAFIHDVGAGGLSNAFPELVKDGGCGGHFELRNVNNDEPGMSPLEIWCNEAQERYVLAVKPEDMARFEALCARERCPYAVVGEATEAHHLTLGDTHFENKPVDLPMSVLFGKPPKMHRSVERISYQVPEFNTDEIQLAEAVERVLKFPAVASKSFLITIGDRTITGQVARDQMVGPWQVPVADCAITTAAYDTYAGEAMAMGERTPLALVNAPASGRMAIGEVLTNLASAPIADISDIKLSANWMCAAGHPGEDEKLYDTVKAVGMELCPELGITVPVGKDSMSMRTVWNDAGEDKSVTAPLSLIISGFAPVTDARKALTPQLRTDKGDTDLILLDLGNGKNRLGLSALAQVYNEVGQDVPDVDDADQLSAFFAAIQELNAQGLLLAYHDRSDGGLLATVAEMSFAGHVGVDINLDMVAADASEWLSGLFNEELGAVIQVQRENTEQILTELNAAGLGEVAMVIGSTNLDDELRLHFDDEEIYSATRTQLQRWWAETSYRIQAMRDNSDCAEQEFERLLDKEDPGIQVSLSYDVNEDVAASLIASGVRPPVAILREQGVNGQIEMAAAFDRAGFKAIDVHMSDILEGRVSLADFKGLVACGGFSYGDVLGAGEGWAKSILFNERARSQFQAFFEREDTFTLGVCNGCQMLSNLHELIPGSDMWPHFVRNQSEQFEGRFATVEVQKSASIFLQGMEGSRMPIAVAHGEGYAEFSSPEQVAEVDVSGTVALKYVDNYGQPTETYPLNPNGSPAGITGLTTPDGRVTIMMPHPERVFRAVQNSWAPDEWSEDGAWMRMFRNARVWVG</sequence>
<protein>
    <recommendedName>
        <fullName evidence="14">Phosphoribosylformylglycinamidine synthase</fullName>
        <shortName evidence="14">FGAM synthase</shortName>
        <shortName evidence="14">FGAMS</shortName>
        <ecNumber evidence="14">6.3.5.3</ecNumber>
    </recommendedName>
    <alternativeName>
        <fullName evidence="14">Formylglycinamide ribonucleotide amidotransferase</fullName>
        <shortName evidence="14">FGAR amidotransferase</shortName>
        <shortName evidence="14">FGAR-AT</shortName>
    </alternativeName>
</protein>
<dbReference type="InterPro" id="IPR036921">
    <property type="entry name" value="PurM-like_N_sf"/>
</dbReference>
<evidence type="ECO:0000259" key="19">
    <source>
        <dbReference type="Pfam" id="PF22689"/>
    </source>
</evidence>
<dbReference type="InterPro" id="IPR040707">
    <property type="entry name" value="FGAR-AT_N"/>
</dbReference>
<dbReference type="Gene3D" id="3.40.50.880">
    <property type="match status" value="1"/>
</dbReference>
<dbReference type="PANTHER" id="PTHR10099">
    <property type="entry name" value="PHOSPHORIBOSYLFORMYLGLYCINAMIDINE SYNTHASE"/>
    <property type="match status" value="1"/>
</dbReference>
<feature type="active site" evidence="14">
    <location>
        <position position="1265"/>
    </location>
</feature>
<keyword evidence="7 14" id="KW-0547">Nucleotide-binding</keyword>
<evidence type="ECO:0000256" key="13">
    <source>
        <dbReference type="ARBA" id="ARBA00057317"/>
    </source>
</evidence>
<evidence type="ECO:0000259" key="16">
    <source>
        <dbReference type="Pfam" id="PF02769"/>
    </source>
</evidence>
<evidence type="ECO:0000313" key="20">
    <source>
        <dbReference type="EMBL" id="QEQ95952.1"/>
    </source>
</evidence>
<evidence type="ECO:0000256" key="9">
    <source>
        <dbReference type="ARBA" id="ARBA00022840"/>
    </source>
</evidence>
<feature type="binding site" evidence="14">
    <location>
        <position position="888"/>
    </location>
    <ligand>
        <name>ATP</name>
        <dbReference type="ChEBI" id="CHEBI:30616"/>
    </ligand>
</feature>
<dbReference type="FunFam" id="3.40.50.880:FF:000008">
    <property type="entry name" value="Phosphoribosylformylglycinamidine synthase"/>
    <property type="match status" value="1"/>
</dbReference>
<keyword evidence="21" id="KW-1185">Reference proteome</keyword>
<comment type="function">
    <text evidence="13 14">Phosphoribosylformylglycinamidine synthase involved in the purines biosynthetic pathway. Catalyzes the ATP-dependent conversion of formylglycinamide ribonucleotide (FGAR) and glutamine to yield formylglycinamidine ribonucleotide (FGAM) and glutamate.</text>
</comment>
<keyword evidence="6 14" id="KW-0479">Metal-binding</keyword>
<feature type="binding site" evidence="14">
    <location>
        <position position="718"/>
    </location>
    <ligand>
        <name>Mg(2+)</name>
        <dbReference type="ChEBI" id="CHEBI:18420"/>
    </ligand>
</feature>
<evidence type="ECO:0000256" key="5">
    <source>
        <dbReference type="ARBA" id="ARBA00022598"/>
    </source>
</evidence>
<feature type="active site" description="Nucleophile" evidence="14">
    <location>
        <position position="1140"/>
    </location>
</feature>
<comment type="similarity">
    <text evidence="3 14">In the N-terminal section; belongs to the FGAMS family.</text>
</comment>
<evidence type="ECO:0000313" key="21">
    <source>
        <dbReference type="Proteomes" id="UP000324760"/>
    </source>
</evidence>
<evidence type="ECO:0000256" key="6">
    <source>
        <dbReference type="ARBA" id="ARBA00022723"/>
    </source>
</evidence>
<dbReference type="GO" id="GO:0006189">
    <property type="term" value="P:'de novo' IMP biosynthetic process"/>
    <property type="evidence" value="ECO:0007669"/>
    <property type="project" value="UniProtKB-UniRule"/>
</dbReference>
<dbReference type="SUPFAM" id="SSF55326">
    <property type="entry name" value="PurM N-terminal domain-like"/>
    <property type="match status" value="2"/>
</dbReference>
<dbReference type="GO" id="GO:0004642">
    <property type="term" value="F:phosphoribosylformylglycinamidine synthase activity"/>
    <property type="evidence" value="ECO:0007669"/>
    <property type="project" value="UniProtKB-UniRule"/>
</dbReference>
<keyword evidence="9 14" id="KW-0067">ATP-binding</keyword>
<gene>
    <name evidence="14 20" type="primary">purL</name>
    <name evidence="20" type="synonym">purI</name>
    <name evidence="20" type="ORF">F0U83_04105</name>
</gene>
<dbReference type="Pfam" id="PF13507">
    <property type="entry name" value="GATase_5"/>
    <property type="match status" value="1"/>
</dbReference>
<dbReference type="InterPro" id="IPR055181">
    <property type="entry name" value="FGAR-AT_PurM_N-like"/>
</dbReference>
<evidence type="ECO:0000256" key="11">
    <source>
        <dbReference type="ARBA" id="ARBA00022962"/>
    </source>
</evidence>
<dbReference type="KEGG" id="ncu:F0U83_04105"/>
<dbReference type="Gene3D" id="3.90.650.10">
    <property type="entry name" value="PurM-like C-terminal domain"/>
    <property type="match status" value="2"/>
</dbReference>
<dbReference type="NCBIfam" id="NF003672">
    <property type="entry name" value="PRK05297.1"/>
    <property type="match status" value="1"/>
</dbReference>
<dbReference type="CDD" id="cd01740">
    <property type="entry name" value="GATase1_FGAR_AT"/>
    <property type="match status" value="1"/>
</dbReference>
<dbReference type="NCBIfam" id="TIGR01735">
    <property type="entry name" value="FGAM_synt"/>
    <property type="match status" value="1"/>
</dbReference>
<feature type="domain" description="Phosphoribosylformylglycinamidine synthase linker" evidence="17">
    <location>
        <begin position="171"/>
        <end position="220"/>
    </location>
</feature>
<feature type="region of interest" description="Disordered" evidence="15">
    <location>
        <begin position="305"/>
        <end position="329"/>
    </location>
</feature>
<dbReference type="SUPFAM" id="SSF56042">
    <property type="entry name" value="PurM C-terminal domain-like"/>
    <property type="match status" value="2"/>
</dbReference>
<feature type="binding site" evidence="14">
    <location>
        <begin position="307"/>
        <end position="318"/>
    </location>
    <ligand>
        <name>ATP</name>
        <dbReference type="ChEBI" id="CHEBI:30616"/>
    </ligand>
</feature>
<dbReference type="FunFam" id="3.30.1330.10:FF:000002">
    <property type="entry name" value="Phosphoribosylformylglycinamidine synthase"/>
    <property type="match status" value="1"/>
</dbReference>
<dbReference type="RefSeq" id="WP_138988971.1">
    <property type="nucleotide sequence ID" value="NZ_CP043869.1"/>
</dbReference>
<dbReference type="InterPro" id="IPR029062">
    <property type="entry name" value="Class_I_gatase-like"/>
</dbReference>
<evidence type="ECO:0000256" key="3">
    <source>
        <dbReference type="ARBA" id="ARBA00008608"/>
    </source>
</evidence>
<dbReference type="InterPro" id="IPR041609">
    <property type="entry name" value="PurL_linker"/>
</dbReference>
<feature type="binding site" evidence="14">
    <location>
        <position position="886"/>
    </location>
    <ligand>
        <name>Mg(2+)</name>
        <dbReference type="ChEBI" id="CHEBI:18420"/>
    </ligand>
</feature>
<dbReference type="Proteomes" id="UP000324760">
    <property type="component" value="Chromosome"/>
</dbReference>
<dbReference type="InterPro" id="IPR010073">
    <property type="entry name" value="PurL_large"/>
</dbReference>
<evidence type="ECO:0000256" key="14">
    <source>
        <dbReference type="HAMAP-Rule" id="MF_00419"/>
    </source>
</evidence>
<evidence type="ECO:0000256" key="7">
    <source>
        <dbReference type="ARBA" id="ARBA00022741"/>
    </source>
</evidence>
<dbReference type="GO" id="GO:0005737">
    <property type="term" value="C:cytoplasm"/>
    <property type="evidence" value="ECO:0007669"/>
    <property type="project" value="UniProtKB-SubCell"/>
</dbReference>
<dbReference type="Pfam" id="PF02769">
    <property type="entry name" value="AIRS_C"/>
    <property type="match status" value="2"/>
</dbReference>
<dbReference type="EMBL" id="CP043869">
    <property type="protein sequence ID" value="QEQ95952.1"/>
    <property type="molecule type" value="Genomic_DNA"/>
</dbReference>
<evidence type="ECO:0000256" key="10">
    <source>
        <dbReference type="ARBA" id="ARBA00022842"/>
    </source>
</evidence>
<comment type="pathway">
    <text evidence="2 14">Purine metabolism; IMP biosynthesis via de novo pathway; 5-amino-1-(5-phospho-D-ribosyl)imidazole from N(2)-formyl-N(1)-(5-phospho-D-ribosyl)glycinamide: step 1/2.</text>
</comment>
<dbReference type="Pfam" id="PF18076">
    <property type="entry name" value="FGAR-AT_N"/>
    <property type="match status" value="1"/>
</dbReference>
<evidence type="ECO:0000256" key="8">
    <source>
        <dbReference type="ARBA" id="ARBA00022755"/>
    </source>
</evidence>
<evidence type="ECO:0000259" key="17">
    <source>
        <dbReference type="Pfam" id="PF18072"/>
    </source>
</evidence>
<dbReference type="SMART" id="SM01211">
    <property type="entry name" value="GATase_5"/>
    <property type="match status" value="1"/>
</dbReference>
<dbReference type="InterPro" id="IPR036604">
    <property type="entry name" value="PurS-like_sf"/>
</dbReference>
<feature type="domain" description="FGAR-AT PurM N-terminal-like" evidence="19">
    <location>
        <begin position="648"/>
        <end position="807"/>
    </location>
</feature>
<comment type="catalytic activity">
    <reaction evidence="12 14">
        <text>N(2)-formyl-N(1)-(5-phospho-beta-D-ribosyl)glycinamide + L-glutamine + ATP + H2O = 2-formamido-N(1)-(5-O-phospho-beta-D-ribosyl)acetamidine + L-glutamate + ADP + phosphate + H(+)</text>
        <dbReference type="Rhea" id="RHEA:17129"/>
        <dbReference type="ChEBI" id="CHEBI:15377"/>
        <dbReference type="ChEBI" id="CHEBI:15378"/>
        <dbReference type="ChEBI" id="CHEBI:29985"/>
        <dbReference type="ChEBI" id="CHEBI:30616"/>
        <dbReference type="ChEBI" id="CHEBI:43474"/>
        <dbReference type="ChEBI" id="CHEBI:58359"/>
        <dbReference type="ChEBI" id="CHEBI:147286"/>
        <dbReference type="ChEBI" id="CHEBI:147287"/>
        <dbReference type="ChEBI" id="CHEBI:456216"/>
        <dbReference type="EC" id="6.3.5.3"/>
    </reaction>
</comment>
<feature type="domain" description="Phosphoribosylformylglycinamidine synthase N-terminal" evidence="18">
    <location>
        <begin position="35"/>
        <end position="150"/>
    </location>
</feature>
<dbReference type="CDD" id="cd02203">
    <property type="entry name" value="PurL_repeat1"/>
    <property type="match status" value="1"/>
</dbReference>
<reference evidence="20 21" key="1">
    <citation type="journal article" date="2019" name="Biochem. Eng. J.">
        <title>Metabolic engineering of the marine bacteria Neptunomonas concharum for the production of acetoin and meso-2,3-butanediol from acetate.</title>
        <authorList>
            <person name="Li W."/>
            <person name="Pu N."/>
            <person name="Liu C.-X."/>
            <person name="Yuan Q.-P."/>
            <person name="Li Z.-J."/>
        </authorList>
    </citation>
    <scope>NUCLEOTIDE SEQUENCE [LARGE SCALE GENOMIC DNA]</scope>
    <source>
        <strain evidence="20 21">JCM17730</strain>
    </source>
</reference>
<dbReference type="PROSITE" id="PS51273">
    <property type="entry name" value="GATASE_TYPE_1"/>
    <property type="match status" value="1"/>
</dbReference>
<evidence type="ECO:0000256" key="1">
    <source>
        <dbReference type="ARBA" id="ARBA00004496"/>
    </source>
</evidence>
<dbReference type="CDD" id="cd02204">
    <property type="entry name" value="PurL_repeat2"/>
    <property type="match status" value="1"/>
</dbReference>
<dbReference type="PANTHER" id="PTHR10099:SF1">
    <property type="entry name" value="PHOSPHORIBOSYLFORMYLGLYCINAMIDINE SYNTHASE"/>
    <property type="match status" value="1"/>
</dbReference>
<evidence type="ECO:0000259" key="18">
    <source>
        <dbReference type="Pfam" id="PF18076"/>
    </source>
</evidence>
<dbReference type="Gene3D" id="1.10.8.750">
    <property type="entry name" value="Phosphoribosylformylglycinamidine synthase, linker domain"/>
    <property type="match status" value="1"/>
</dbReference>
<dbReference type="SUPFAM" id="SSF82697">
    <property type="entry name" value="PurS-like"/>
    <property type="match status" value="1"/>
</dbReference>
<keyword evidence="5 14" id="KW-0436">Ligase</keyword>
<feature type="active site" evidence="14">
    <location>
        <position position="1267"/>
    </location>
</feature>
<evidence type="ECO:0000256" key="15">
    <source>
        <dbReference type="SAM" id="MobiDB-lite"/>
    </source>
</evidence>
<dbReference type="SUPFAM" id="SSF52317">
    <property type="entry name" value="Class I glutamine amidotransferase-like"/>
    <property type="match status" value="1"/>
</dbReference>